<dbReference type="Pfam" id="PF13570">
    <property type="entry name" value="Beta-prop_ACSF4"/>
    <property type="match status" value="2"/>
</dbReference>
<dbReference type="InterPro" id="IPR052091">
    <property type="entry name" value="Beta-ala_Activ/Resist"/>
</dbReference>
<keyword evidence="4" id="KW-1185">Reference proteome</keyword>
<feature type="domain" description="Pyrrolo-quinoline quinone repeat" evidence="2">
    <location>
        <begin position="459"/>
        <end position="580"/>
    </location>
</feature>
<dbReference type="InterPro" id="IPR002372">
    <property type="entry name" value="PQQ_rpt_dom"/>
</dbReference>
<proteinExistence type="predicted"/>
<dbReference type="Ensembl" id="ENSPCOT00000022941.1">
    <property type="protein sequence ID" value="ENSPCOP00000012343.1"/>
    <property type="gene ID" value="ENSPCOG00000017744.1"/>
</dbReference>
<dbReference type="SUPFAM" id="SSF50998">
    <property type="entry name" value="Quinoprotein alcohol dehydrogenase-like"/>
    <property type="match status" value="1"/>
</dbReference>
<sequence length="762" mass="84766">ELAIKTFSDLPGLKVDHKTLIPEGILFDITQEDVLFLASPLTFDPSVVEIFLALSSGASLLIVPTSVKMLPSKLAAVLFSHHRVTVLQVHFRIGGHIIPKITTFGDVHDLMVFSLFPMIFMTLVFISWEGGRNRVCFLDDEVTVPLGTMRATGDFVTVKDGEMFFLGRKDSQIKRHGKRLNIELVQQVAEELQYVESCAVTWYNQEKLILFMVSKDNLVKDYIFKELQRHLPSHAIPDELVLIDVLPFTSHGQSTSLSPPSVLSLPEDLLKVPDESLFLNSGGDSLKSIRLLSEIEKLIGTSVPGLLEMILSSSILEIYNHILLTLFPDEDLTFSRSCATKRKLSDINQEEAGGKSSHQKSTMTLNCNSEMKAFVALSRGSRILSLNTTMSLTKLGHFPSVCSSDLTSQTNIQNLKSLSPPALTGKSENPSFVAKVSKEGKPVTEAEKMELCVRWRSDTGKCVDASPLVVTPAFDKSSTTVYIGSHSHRMKAIDLHSGKVKWEQILGDRIESSACVSKCGNFIIVGCYDGLVYVLKSNTGEKYWIFTTEDAVKSSATMDPTTGLLYIGSHDQHAYALDIYVRIHLIIRYFETRLIWKHSCGKPLFSSPQCCSQYVCIGCVDGNLLCFTHWGEQVWQFSTSGPIFSSPCTSASEQDVFFGSHDCFIYCCNMEGHLQWKFETTSRVYATPFVFHNQSQSNEMLLAAASTDGKLWVLDSQTGQLQSVYELPGEVFSSPVVWESMLIIGCRNNYVYCLDLLGGNKK</sequence>
<dbReference type="Gene3D" id="3.30.300.30">
    <property type="match status" value="1"/>
</dbReference>
<feature type="domain" description="Carrier" evidence="1">
    <location>
        <begin position="262"/>
        <end position="306"/>
    </location>
</feature>
<dbReference type="InterPro" id="IPR009081">
    <property type="entry name" value="PP-bd_ACP"/>
</dbReference>
<dbReference type="Gene3D" id="2.40.10.480">
    <property type="match status" value="1"/>
</dbReference>
<dbReference type="InterPro" id="IPR015943">
    <property type="entry name" value="WD40/YVTN_repeat-like_dom_sf"/>
</dbReference>
<evidence type="ECO:0000259" key="2">
    <source>
        <dbReference type="Pfam" id="PF13570"/>
    </source>
</evidence>
<dbReference type="InterPro" id="IPR018391">
    <property type="entry name" value="PQQ_b-propeller_rpt"/>
</dbReference>
<gene>
    <name evidence="3" type="primary">AASDH</name>
</gene>
<dbReference type="GeneTree" id="ENSGT00440000033811"/>
<dbReference type="Gene3D" id="2.130.10.10">
    <property type="entry name" value="YVTN repeat-like/Quinoprotein amine dehydrogenase"/>
    <property type="match status" value="2"/>
</dbReference>
<evidence type="ECO:0000259" key="1">
    <source>
        <dbReference type="Pfam" id="PF00550"/>
    </source>
</evidence>
<dbReference type="Pfam" id="PF00550">
    <property type="entry name" value="PP-binding"/>
    <property type="match status" value="1"/>
</dbReference>
<reference evidence="3" key="2">
    <citation type="submission" date="2025-09" db="UniProtKB">
        <authorList>
            <consortium name="Ensembl"/>
        </authorList>
    </citation>
    <scope>IDENTIFICATION</scope>
</reference>
<dbReference type="PANTHER" id="PTHR44394">
    <property type="entry name" value="BETA-ALANINE-ACTIVATING ENZYME"/>
    <property type="match status" value="1"/>
</dbReference>
<dbReference type="InterPro" id="IPR011047">
    <property type="entry name" value="Quinoprotein_ADH-like_sf"/>
</dbReference>
<reference evidence="3" key="1">
    <citation type="submission" date="2025-08" db="UniProtKB">
        <authorList>
            <consortium name="Ensembl"/>
        </authorList>
    </citation>
    <scope>IDENTIFICATION</scope>
</reference>
<protein>
    <submittedName>
        <fullName evidence="3">Aminoadipate-semialdehyde dehydrogenase</fullName>
    </submittedName>
</protein>
<evidence type="ECO:0000313" key="4">
    <source>
        <dbReference type="Proteomes" id="UP000233160"/>
    </source>
</evidence>
<dbReference type="InterPro" id="IPR045851">
    <property type="entry name" value="AMP-bd_C_sf"/>
</dbReference>
<organism evidence="3 4">
    <name type="scientific">Propithecus coquereli</name>
    <name type="common">Coquerel's sifaka</name>
    <name type="synonym">Propithecus verreauxi coquereli</name>
    <dbReference type="NCBI Taxonomy" id="379532"/>
    <lineage>
        <taxon>Eukaryota</taxon>
        <taxon>Metazoa</taxon>
        <taxon>Chordata</taxon>
        <taxon>Craniata</taxon>
        <taxon>Vertebrata</taxon>
        <taxon>Euteleostomi</taxon>
        <taxon>Mammalia</taxon>
        <taxon>Eutheria</taxon>
        <taxon>Euarchontoglires</taxon>
        <taxon>Primates</taxon>
        <taxon>Strepsirrhini</taxon>
        <taxon>Lemuriformes</taxon>
        <taxon>Indriidae</taxon>
        <taxon>Propithecus</taxon>
    </lineage>
</organism>
<dbReference type="PANTHER" id="PTHR44394:SF1">
    <property type="entry name" value="BETA-ALANINE-ACTIVATING ENZYME"/>
    <property type="match status" value="1"/>
</dbReference>
<dbReference type="GO" id="GO:0043041">
    <property type="term" value="P:amino acid activation for nonribosomal peptide biosynthetic process"/>
    <property type="evidence" value="ECO:0007669"/>
    <property type="project" value="TreeGrafter"/>
</dbReference>
<accession>A0A2K6FEG9</accession>
<dbReference type="Gene3D" id="3.40.50.980">
    <property type="match status" value="1"/>
</dbReference>
<feature type="domain" description="Pyrrolo-quinoline quinone repeat" evidence="2">
    <location>
        <begin position="588"/>
        <end position="756"/>
    </location>
</feature>
<dbReference type="Proteomes" id="UP000233160">
    <property type="component" value="Unassembled WGS sequence"/>
</dbReference>
<dbReference type="SUPFAM" id="SSF56801">
    <property type="entry name" value="Acetyl-CoA synthetase-like"/>
    <property type="match status" value="1"/>
</dbReference>
<dbReference type="STRING" id="379532.ENSPCOP00000012343"/>
<dbReference type="AlphaFoldDB" id="A0A2K6FEG9"/>
<name>A0A2K6FEG9_PROCO</name>
<dbReference type="SMART" id="SM00564">
    <property type="entry name" value="PQQ"/>
    <property type="match status" value="4"/>
</dbReference>
<evidence type="ECO:0000313" key="3">
    <source>
        <dbReference type="Ensembl" id="ENSPCOP00000012343.1"/>
    </source>
</evidence>
<dbReference type="OMA" id="WRINIGS"/>